<evidence type="ECO:0000313" key="4">
    <source>
        <dbReference type="EMBL" id="JAR91732.1"/>
    </source>
</evidence>
<dbReference type="GO" id="GO:0005615">
    <property type="term" value="C:extracellular space"/>
    <property type="evidence" value="ECO:0007669"/>
    <property type="project" value="TreeGrafter"/>
</dbReference>
<sequence length="428" mass="47088">MAMSLELTILQLICLCLSAAVVGASSDVTYARWFHGTNSRRLVDEALKGDEPVFLEADVVVEGSMAVLEHPLDQPWDLSLRDLLNLVTVKPKRVTLKLDFKSTEVLPSAINVLMGALTENLKDLWLHADAVPGPGGRPPVDASTFLRYTTPFHPFAIVSLGWTTKSKGAYSWRNVETMARLTRCGQPYLKRVAFAVRASMIENSLPQLAWLVDVVPNSTLSVWYPASEAPPTEALLKLREAIPESSVVYDLPRDYPFENLVDAPIMEEDQDWRIDWKLTGDSPCQKTSLVGKRAVVLGDQAVSATLPDPWADFEAKLDLSKPRSVAVSLGNSKLTLEGPCFYMVLNRNGQKVTSHVWGMPCKENTLDPSRKEGPAEMTREWDFENATVPLVFESSPGGVVYAVYFHAAAPTLSSSLALVLMAFAVLAV</sequence>
<reference evidence="4" key="1">
    <citation type="journal article" date="2018" name="PLoS Negl. Trop. Dis.">
        <title>Sialome diversity of ticks revealed by RNAseq of single tick salivary glands.</title>
        <authorList>
            <person name="Perner J."/>
            <person name="Kropackova S."/>
            <person name="Kopacek P."/>
            <person name="Ribeiro J.M."/>
        </authorList>
    </citation>
    <scope>NUCLEOTIDE SEQUENCE</scope>
    <source>
        <strain evidence="4">Siblings of single egg batch collected in Ceske Budejovice</strain>
        <tissue evidence="4">Salivary glands</tissue>
    </source>
</reference>
<dbReference type="PANTHER" id="PTHR21184">
    <property type="entry name" value="MENORIN (DENDRITIC BRANCHING PROTEIN)"/>
    <property type="match status" value="1"/>
</dbReference>
<protein>
    <submittedName>
        <fullName evidence="4">Putative conserved secreted protein</fullName>
    </submittedName>
</protein>
<evidence type="ECO:0000256" key="1">
    <source>
        <dbReference type="ARBA" id="ARBA00044953"/>
    </source>
</evidence>
<dbReference type="InterPro" id="IPR019356">
    <property type="entry name" value="Menorin_dom"/>
</dbReference>
<feature type="signal peptide" evidence="2">
    <location>
        <begin position="1"/>
        <end position="24"/>
    </location>
</feature>
<comment type="similarity">
    <text evidence="1">Belongs to the menorin family.</text>
</comment>
<accession>A0A147BMM6</accession>
<name>A0A147BMM6_IXORI</name>
<feature type="chain" id="PRO_5007542605" evidence="2">
    <location>
        <begin position="25"/>
        <end position="428"/>
    </location>
</feature>
<dbReference type="Pfam" id="PF10223">
    <property type="entry name" value="Menorin_N"/>
    <property type="match status" value="1"/>
</dbReference>
<feature type="domain" description="Menorin-like" evidence="3">
    <location>
        <begin position="27"/>
        <end position="255"/>
    </location>
</feature>
<evidence type="ECO:0000259" key="3">
    <source>
        <dbReference type="Pfam" id="PF10223"/>
    </source>
</evidence>
<keyword evidence="2" id="KW-0732">Signal</keyword>
<dbReference type="AlphaFoldDB" id="A0A147BMM6"/>
<evidence type="ECO:0000256" key="2">
    <source>
        <dbReference type="SAM" id="SignalP"/>
    </source>
</evidence>
<proteinExistence type="inferred from homology"/>
<dbReference type="EMBL" id="GEGO01003672">
    <property type="protein sequence ID" value="JAR91732.1"/>
    <property type="molecule type" value="Transcribed_RNA"/>
</dbReference>
<dbReference type="PANTHER" id="PTHR21184:SF6">
    <property type="entry name" value="CONSERVED PLASMA MEMBRANE PROTEIN"/>
    <property type="match status" value="1"/>
</dbReference>
<organism evidence="4">
    <name type="scientific">Ixodes ricinus</name>
    <name type="common">Common tick</name>
    <name type="synonym">Acarus ricinus</name>
    <dbReference type="NCBI Taxonomy" id="34613"/>
    <lineage>
        <taxon>Eukaryota</taxon>
        <taxon>Metazoa</taxon>
        <taxon>Ecdysozoa</taxon>
        <taxon>Arthropoda</taxon>
        <taxon>Chelicerata</taxon>
        <taxon>Arachnida</taxon>
        <taxon>Acari</taxon>
        <taxon>Parasitiformes</taxon>
        <taxon>Ixodida</taxon>
        <taxon>Ixodoidea</taxon>
        <taxon>Ixodidae</taxon>
        <taxon>Ixodinae</taxon>
        <taxon>Ixodes</taxon>
    </lineage>
</organism>